<dbReference type="AlphaFoldDB" id="A0A1I1GUJ6"/>
<organism evidence="3 4">
    <name type="scientific">Nocardioides terrae</name>
    <dbReference type="NCBI Taxonomy" id="574651"/>
    <lineage>
        <taxon>Bacteria</taxon>
        <taxon>Bacillati</taxon>
        <taxon>Actinomycetota</taxon>
        <taxon>Actinomycetes</taxon>
        <taxon>Propionibacteriales</taxon>
        <taxon>Nocardioidaceae</taxon>
        <taxon>Nocardioides</taxon>
    </lineage>
</organism>
<dbReference type="InterPro" id="IPR010310">
    <property type="entry name" value="T7SS_ESAT-6-like"/>
</dbReference>
<sequence length="96" mass="10252">MSDVITVDHAALQQAAADLARAVAASEERIERLAAELAPLQAEWYGSAQMAYLEAKAVWESAQSEMRMLLARLGAAVAAAQEAYQSADQAGARAFR</sequence>
<dbReference type="SUPFAM" id="SSF140453">
    <property type="entry name" value="EsxAB dimer-like"/>
    <property type="match status" value="1"/>
</dbReference>
<evidence type="ECO:0000256" key="2">
    <source>
        <dbReference type="SAM" id="Coils"/>
    </source>
</evidence>
<dbReference type="Proteomes" id="UP000198832">
    <property type="component" value="Unassembled WGS sequence"/>
</dbReference>
<gene>
    <name evidence="3" type="ORF">SAMN04487968_10474</name>
</gene>
<dbReference type="STRING" id="574651.SAMN04487968_10474"/>
<dbReference type="OrthoDB" id="4278078at2"/>
<evidence type="ECO:0000313" key="4">
    <source>
        <dbReference type="Proteomes" id="UP000198832"/>
    </source>
</evidence>
<evidence type="ECO:0000256" key="1">
    <source>
        <dbReference type="RuleBase" id="RU362001"/>
    </source>
</evidence>
<feature type="coiled-coil region" evidence="2">
    <location>
        <begin position="9"/>
        <end position="43"/>
    </location>
</feature>
<keyword evidence="2" id="KW-0175">Coiled coil</keyword>
<dbReference type="Gene3D" id="1.10.287.1060">
    <property type="entry name" value="ESAT-6-like"/>
    <property type="match status" value="1"/>
</dbReference>
<proteinExistence type="inferred from homology"/>
<dbReference type="RefSeq" id="WP_091121745.1">
    <property type="nucleotide sequence ID" value="NZ_FOLB01000004.1"/>
</dbReference>
<name>A0A1I1GUJ6_9ACTN</name>
<accession>A0A1I1GUJ6</accession>
<protein>
    <recommendedName>
        <fullName evidence="1">ESAT-6-like protein</fullName>
    </recommendedName>
</protein>
<dbReference type="InterPro" id="IPR036689">
    <property type="entry name" value="ESAT-6-like_sf"/>
</dbReference>
<dbReference type="NCBIfam" id="TIGR03930">
    <property type="entry name" value="WXG100_ESAT6"/>
    <property type="match status" value="1"/>
</dbReference>
<keyword evidence="4" id="KW-1185">Reference proteome</keyword>
<evidence type="ECO:0000313" key="3">
    <source>
        <dbReference type="EMBL" id="SFC15155.1"/>
    </source>
</evidence>
<dbReference type="EMBL" id="FOLB01000004">
    <property type="protein sequence ID" value="SFC15155.1"/>
    <property type="molecule type" value="Genomic_DNA"/>
</dbReference>
<comment type="similarity">
    <text evidence="1">Belongs to the WXG100 family.</text>
</comment>
<dbReference type="Pfam" id="PF06013">
    <property type="entry name" value="WXG100"/>
    <property type="match status" value="1"/>
</dbReference>
<reference evidence="3 4" key="1">
    <citation type="submission" date="2016-10" db="EMBL/GenBank/DDBJ databases">
        <authorList>
            <person name="de Groot N.N."/>
        </authorList>
    </citation>
    <scope>NUCLEOTIDE SEQUENCE [LARGE SCALE GENOMIC DNA]</scope>
    <source>
        <strain evidence="3 4">CGMCC 1.7056</strain>
    </source>
</reference>